<organism evidence="8 9">
    <name type="scientific">Nesidiocoris tenuis</name>
    <dbReference type="NCBI Taxonomy" id="355587"/>
    <lineage>
        <taxon>Eukaryota</taxon>
        <taxon>Metazoa</taxon>
        <taxon>Ecdysozoa</taxon>
        <taxon>Arthropoda</taxon>
        <taxon>Hexapoda</taxon>
        <taxon>Insecta</taxon>
        <taxon>Pterygota</taxon>
        <taxon>Neoptera</taxon>
        <taxon>Paraneoptera</taxon>
        <taxon>Hemiptera</taxon>
        <taxon>Heteroptera</taxon>
        <taxon>Panheteroptera</taxon>
        <taxon>Cimicomorpha</taxon>
        <taxon>Miridae</taxon>
        <taxon>Dicyphina</taxon>
        <taxon>Nesidiocoris</taxon>
    </lineage>
</organism>
<dbReference type="PANTHER" id="PTHR46078:SF2">
    <property type="entry name" value="FORK-HEAD DOMAIN-CONTAINING PROTEIN"/>
    <property type="match status" value="1"/>
</dbReference>
<evidence type="ECO:0000313" key="8">
    <source>
        <dbReference type="EMBL" id="BES96617.1"/>
    </source>
</evidence>
<dbReference type="PANTHER" id="PTHR46078">
    <property type="entry name" value="FORKHEAD BOX PROTEIN J2 FAMILY MEMBER"/>
    <property type="match status" value="1"/>
</dbReference>
<feature type="domain" description="Fork-head" evidence="7">
    <location>
        <begin position="27"/>
        <end position="118"/>
    </location>
</feature>
<dbReference type="EMBL" id="AP028915">
    <property type="protein sequence ID" value="BES96617.1"/>
    <property type="molecule type" value="Genomic_DNA"/>
</dbReference>
<reference evidence="8 9" key="1">
    <citation type="submission" date="2023-09" db="EMBL/GenBank/DDBJ databases">
        <title>Nesidiocoris tenuis whole genome shotgun sequence.</title>
        <authorList>
            <person name="Shibata T."/>
            <person name="Shimoda M."/>
            <person name="Kobayashi T."/>
            <person name="Uehara T."/>
        </authorList>
    </citation>
    <scope>NUCLEOTIDE SEQUENCE [LARGE SCALE GENOMIC DNA]</scope>
    <source>
        <strain evidence="8 9">Japan</strain>
    </source>
</reference>
<keyword evidence="4 5" id="KW-0539">Nucleus</keyword>
<keyword evidence="1" id="KW-0805">Transcription regulation</keyword>
<feature type="DNA-binding region" description="Fork-head" evidence="5">
    <location>
        <begin position="27"/>
        <end position="118"/>
    </location>
</feature>
<evidence type="ECO:0000256" key="5">
    <source>
        <dbReference type="PROSITE-ProRule" id="PRU00089"/>
    </source>
</evidence>
<feature type="region of interest" description="Disordered" evidence="6">
    <location>
        <begin position="137"/>
        <end position="162"/>
    </location>
</feature>
<dbReference type="InterPro" id="IPR045912">
    <property type="entry name" value="FOXJ2/3-like"/>
</dbReference>
<keyword evidence="3" id="KW-0804">Transcription</keyword>
<dbReference type="PROSITE" id="PS00657">
    <property type="entry name" value="FORK_HEAD_1"/>
    <property type="match status" value="1"/>
</dbReference>
<sequence length="243" mass="27349">MDEKTSDVQLQSLGSSVAASDRFGDGKPPYSYARLIKLAISNSPQGKMTLSEIYKFIMQTFPYYRDANTGWKNSIRHNLSLNKCFTKVARPKDDPGKGSYWAIDYSLLNDETAKRKLKHNRVSPNHTLERLGSPIVDSESHHDDVIKSPDAPGRLTFSSQQHSSDSNDIFDIGENLSWSEYKEICSIVMSQLLSRYGEELMNKILSNIDECSDDSVLQEDTSSVDMFSDIYTPRADSTGSFHP</sequence>
<comment type="subcellular location">
    <subcellularLocation>
        <location evidence="5">Nucleus</location>
    </subcellularLocation>
</comment>
<dbReference type="SUPFAM" id="SSF46785">
    <property type="entry name" value="Winged helix' DNA-binding domain"/>
    <property type="match status" value="1"/>
</dbReference>
<dbReference type="Pfam" id="PF00250">
    <property type="entry name" value="Forkhead"/>
    <property type="match status" value="1"/>
</dbReference>
<keyword evidence="9" id="KW-1185">Reference proteome</keyword>
<dbReference type="InterPro" id="IPR018122">
    <property type="entry name" value="TF_fork_head_CS_1"/>
</dbReference>
<feature type="compositionally biased region" description="Basic and acidic residues" evidence="6">
    <location>
        <begin position="138"/>
        <end position="147"/>
    </location>
</feature>
<dbReference type="CDD" id="cd20024">
    <property type="entry name" value="FH_FOXJ2-like"/>
    <property type="match status" value="1"/>
</dbReference>
<dbReference type="SMART" id="SM00339">
    <property type="entry name" value="FH"/>
    <property type="match status" value="1"/>
</dbReference>
<name>A0ABN7AYZ8_9HEMI</name>
<protein>
    <submittedName>
        <fullName evidence="8">Forkhead box</fullName>
    </submittedName>
</protein>
<dbReference type="PRINTS" id="PR00053">
    <property type="entry name" value="FORKHEAD"/>
</dbReference>
<dbReference type="PROSITE" id="PS00658">
    <property type="entry name" value="FORK_HEAD_2"/>
    <property type="match status" value="1"/>
</dbReference>
<dbReference type="Gene3D" id="1.10.10.10">
    <property type="entry name" value="Winged helix-like DNA-binding domain superfamily/Winged helix DNA-binding domain"/>
    <property type="match status" value="1"/>
</dbReference>
<gene>
    <name evidence="8" type="ORF">NTJ_09429</name>
</gene>
<evidence type="ECO:0000256" key="6">
    <source>
        <dbReference type="SAM" id="MobiDB-lite"/>
    </source>
</evidence>
<keyword evidence="2 5" id="KW-0238">DNA-binding</keyword>
<dbReference type="InterPro" id="IPR036388">
    <property type="entry name" value="WH-like_DNA-bd_sf"/>
</dbReference>
<dbReference type="InterPro" id="IPR036390">
    <property type="entry name" value="WH_DNA-bd_sf"/>
</dbReference>
<dbReference type="PROSITE" id="PS50039">
    <property type="entry name" value="FORK_HEAD_3"/>
    <property type="match status" value="1"/>
</dbReference>
<proteinExistence type="predicted"/>
<dbReference type="Proteomes" id="UP001307889">
    <property type="component" value="Chromosome 7"/>
</dbReference>
<evidence type="ECO:0000313" key="9">
    <source>
        <dbReference type="Proteomes" id="UP001307889"/>
    </source>
</evidence>
<evidence type="ECO:0000259" key="7">
    <source>
        <dbReference type="PROSITE" id="PS50039"/>
    </source>
</evidence>
<accession>A0ABN7AYZ8</accession>
<evidence type="ECO:0000256" key="2">
    <source>
        <dbReference type="ARBA" id="ARBA00023125"/>
    </source>
</evidence>
<dbReference type="InterPro" id="IPR030456">
    <property type="entry name" value="TF_fork_head_CS_2"/>
</dbReference>
<evidence type="ECO:0000256" key="4">
    <source>
        <dbReference type="ARBA" id="ARBA00023242"/>
    </source>
</evidence>
<evidence type="ECO:0000256" key="1">
    <source>
        <dbReference type="ARBA" id="ARBA00023015"/>
    </source>
</evidence>
<dbReference type="InterPro" id="IPR001766">
    <property type="entry name" value="Fork_head_dom"/>
</dbReference>
<evidence type="ECO:0000256" key="3">
    <source>
        <dbReference type="ARBA" id="ARBA00023163"/>
    </source>
</evidence>